<dbReference type="KEGG" id="ovi:T265_02700"/>
<evidence type="ECO:0000256" key="1">
    <source>
        <dbReference type="SAM" id="SignalP"/>
    </source>
</evidence>
<evidence type="ECO:0000313" key="2">
    <source>
        <dbReference type="EMBL" id="KER31027.1"/>
    </source>
</evidence>
<feature type="signal peptide" evidence="1">
    <location>
        <begin position="1"/>
        <end position="21"/>
    </location>
</feature>
<dbReference type="GeneID" id="20316888"/>
<dbReference type="Proteomes" id="UP000054324">
    <property type="component" value="Unassembled WGS sequence"/>
</dbReference>
<name>A0A074ZYF7_OPIVI</name>
<sequence length="241" mass="26539">MATSCLARWSCLLCSPSTAESSFFFCDCNVASGALTNYRARGTNSATLNCQLLSPTTIDRQEQAAHHLTGQTAAPGPTLRPVPGKPNPATALSSVLCVPMRRCAIAYPPYFISEGQNQNSRSLLGTRLQGLYIFLKFGIRGIKGETKYMIHELGYSDSIRAIIRGQSDDPCKINTTFFGSNTKAAAVTMVENEDIPEYRADEIDRPFQWLPPSDAYISLYPLFHVVETDSPESPRVQRFGE</sequence>
<evidence type="ECO:0000313" key="3">
    <source>
        <dbReference type="Proteomes" id="UP000054324"/>
    </source>
</evidence>
<keyword evidence="1" id="KW-0732">Signal</keyword>
<keyword evidence="3" id="KW-1185">Reference proteome</keyword>
<reference evidence="2 3" key="1">
    <citation type="submission" date="2013-11" db="EMBL/GenBank/DDBJ databases">
        <title>Opisthorchis viverrini - life in the bile duct.</title>
        <authorList>
            <person name="Young N.D."/>
            <person name="Nagarajan N."/>
            <person name="Lin S.J."/>
            <person name="Korhonen P.K."/>
            <person name="Jex A.R."/>
            <person name="Hall R.S."/>
            <person name="Safavi-Hemami H."/>
            <person name="Kaewkong W."/>
            <person name="Bertrand D."/>
            <person name="Gao S."/>
            <person name="Seet Q."/>
            <person name="Wongkham S."/>
            <person name="Teh B.T."/>
            <person name="Wongkham C."/>
            <person name="Intapan P.M."/>
            <person name="Maleewong W."/>
            <person name="Yang X."/>
            <person name="Hu M."/>
            <person name="Wang Z."/>
            <person name="Hofmann A."/>
            <person name="Sternberg P.W."/>
            <person name="Tan P."/>
            <person name="Wang J."/>
            <person name="Gasser R.B."/>
        </authorList>
    </citation>
    <scope>NUCLEOTIDE SEQUENCE [LARGE SCALE GENOMIC DNA]</scope>
</reference>
<accession>A0A074ZYF7</accession>
<organism evidence="2 3">
    <name type="scientific">Opisthorchis viverrini</name>
    <name type="common">Southeast Asian liver fluke</name>
    <dbReference type="NCBI Taxonomy" id="6198"/>
    <lineage>
        <taxon>Eukaryota</taxon>
        <taxon>Metazoa</taxon>
        <taxon>Spiralia</taxon>
        <taxon>Lophotrochozoa</taxon>
        <taxon>Platyhelminthes</taxon>
        <taxon>Trematoda</taxon>
        <taxon>Digenea</taxon>
        <taxon>Opisthorchiida</taxon>
        <taxon>Opisthorchiata</taxon>
        <taxon>Opisthorchiidae</taxon>
        <taxon>Opisthorchis</taxon>
    </lineage>
</organism>
<feature type="chain" id="PRO_5001704384" evidence="1">
    <location>
        <begin position="22"/>
        <end position="241"/>
    </location>
</feature>
<proteinExistence type="predicted"/>
<dbReference type="CTD" id="20316888"/>
<dbReference type="RefSeq" id="XP_009165266.1">
    <property type="nucleotide sequence ID" value="XM_009167002.1"/>
</dbReference>
<dbReference type="AlphaFoldDB" id="A0A074ZYF7"/>
<gene>
    <name evidence="2" type="ORF">T265_02700</name>
</gene>
<dbReference type="EMBL" id="KL596652">
    <property type="protein sequence ID" value="KER31027.1"/>
    <property type="molecule type" value="Genomic_DNA"/>
</dbReference>
<protein>
    <submittedName>
        <fullName evidence="2">Uncharacterized protein</fullName>
    </submittedName>
</protein>